<gene>
    <name evidence="1" type="ORF">B9T62_18550</name>
</gene>
<keyword evidence="2" id="KW-1185">Reference proteome</keyword>
<dbReference type="KEGG" id="pdh:B9T62_18550"/>
<dbReference type="EMBL" id="CP021780">
    <property type="protein sequence ID" value="ASA22608.1"/>
    <property type="molecule type" value="Genomic_DNA"/>
</dbReference>
<sequence length="108" mass="12577">MEPGKELDGKFANLINYISLTTCLNIDGSFGHIPQYSSTWEGMRLVVDEMISRDWWPRIEMSGRVWYLANFWNCKNNKESKVEVQETMPFAIIMAAIDILEKEKTLNK</sequence>
<dbReference type="AlphaFoldDB" id="A0A2Z2KTB0"/>
<organism evidence="1 2">
    <name type="scientific">Paenibacillus donghaensis</name>
    <dbReference type="NCBI Taxonomy" id="414771"/>
    <lineage>
        <taxon>Bacteria</taxon>
        <taxon>Bacillati</taxon>
        <taxon>Bacillota</taxon>
        <taxon>Bacilli</taxon>
        <taxon>Bacillales</taxon>
        <taxon>Paenibacillaceae</taxon>
        <taxon>Paenibacillus</taxon>
    </lineage>
</organism>
<evidence type="ECO:0000313" key="2">
    <source>
        <dbReference type="Proteomes" id="UP000249890"/>
    </source>
</evidence>
<dbReference type="OrthoDB" id="2667300at2"/>
<proteinExistence type="predicted"/>
<evidence type="ECO:0008006" key="3">
    <source>
        <dbReference type="Google" id="ProtNLM"/>
    </source>
</evidence>
<dbReference type="Proteomes" id="UP000249890">
    <property type="component" value="Chromosome"/>
</dbReference>
<dbReference type="RefSeq" id="WP_087916606.1">
    <property type="nucleotide sequence ID" value="NZ_CP021780.1"/>
</dbReference>
<protein>
    <recommendedName>
        <fullName evidence="3">Phage ABA sandwich domain-containing protein</fullName>
    </recommendedName>
</protein>
<reference evidence="1 2" key="1">
    <citation type="submission" date="2017-06" db="EMBL/GenBank/DDBJ databases">
        <title>Complete genome sequence of Paenibacillus donghaensis KCTC 13049T isolated from East Sea sediment, South Korea.</title>
        <authorList>
            <person name="Jung B.K."/>
            <person name="Hong S.-J."/>
            <person name="Shin J.-H."/>
        </authorList>
    </citation>
    <scope>NUCLEOTIDE SEQUENCE [LARGE SCALE GENOMIC DNA]</scope>
    <source>
        <strain evidence="1 2">KCTC 13049</strain>
    </source>
</reference>
<accession>A0A2Z2KTB0</accession>
<evidence type="ECO:0000313" key="1">
    <source>
        <dbReference type="EMBL" id="ASA22608.1"/>
    </source>
</evidence>
<name>A0A2Z2KTB0_9BACL</name>